<evidence type="ECO:0000256" key="1">
    <source>
        <dbReference type="ARBA" id="ARBA00004141"/>
    </source>
</evidence>
<dbReference type="AlphaFoldDB" id="A0A9X1B618"/>
<dbReference type="InterPro" id="IPR005821">
    <property type="entry name" value="Ion_trans_dom"/>
</dbReference>
<dbReference type="GO" id="GO:0001518">
    <property type="term" value="C:voltage-gated sodium channel complex"/>
    <property type="evidence" value="ECO:0007669"/>
    <property type="project" value="TreeGrafter"/>
</dbReference>
<feature type="transmembrane region" description="Helical" evidence="5">
    <location>
        <begin position="57"/>
        <end position="78"/>
    </location>
</feature>
<evidence type="ECO:0000256" key="2">
    <source>
        <dbReference type="ARBA" id="ARBA00022692"/>
    </source>
</evidence>
<gene>
    <name evidence="7" type="ORF">CKO42_20230</name>
</gene>
<keyword evidence="2 5" id="KW-0812">Transmembrane</keyword>
<dbReference type="GO" id="GO:0008332">
    <property type="term" value="F:low voltage-gated calcium channel activity"/>
    <property type="evidence" value="ECO:0007669"/>
    <property type="project" value="TreeGrafter"/>
</dbReference>
<dbReference type="EMBL" id="NRRY01000046">
    <property type="protein sequence ID" value="MBK1620714.1"/>
    <property type="molecule type" value="Genomic_DNA"/>
</dbReference>
<dbReference type="GO" id="GO:0070509">
    <property type="term" value="P:calcium ion import"/>
    <property type="evidence" value="ECO:0007669"/>
    <property type="project" value="TreeGrafter"/>
</dbReference>
<dbReference type="GO" id="GO:0086010">
    <property type="term" value="P:membrane depolarization during action potential"/>
    <property type="evidence" value="ECO:0007669"/>
    <property type="project" value="TreeGrafter"/>
</dbReference>
<evidence type="ECO:0000256" key="3">
    <source>
        <dbReference type="ARBA" id="ARBA00022989"/>
    </source>
</evidence>
<dbReference type="PANTHER" id="PTHR10037:SF62">
    <property type="entry name" value="SODIUM CHANNEL PROTEIN 60E"/>
    <property type="match status" value="1"/>
</dbReference>
<evidence type="ECO:0000313" key="7">
    <source>
        <dbReference type="EMBL" id="MBK1620714.1"/>
    </source>
</evidence>
<feature type="transmembrane region" description="Helical" evidence="5">
    <location>
        <begin position="20"/>
        <end position="37"/>
    </location>
</feature>
<comment type="subcellular location">
    <subcellularLocation>
        <location evidence="1">Membrane</location>
        <topology evidence="1">Multi-pass membrane protein</topology>
    </subcellularLocation>
</comment>
<name>A0A9X1B618_9GAMM</name>
<keyword evidence="7" id="KW-0407">Ion channel</keyword>
<sequence length="279" mass="31103">MSSFSSSRARLGAWIESAPIQRLIIGLIVLNAITLGLETSATVTEAIGPLLRLADRLVLAVFVLEIAVKLFAFGGRFFRNPWNVFDFVVVGIALVPASGPLAVLRALRVLRVLRLVSTVPQLRFIVDALLKAVPGISSIAGLMLLLFYVFAVMATNLYGERFPEWFGSIGASMYTLFQIMTMESWSMGIVRPVMEAYPLAWLFFIPFILIATFTMLNLFIGIIVDTMQTMHEAEHVHEREEFEVSMHADTDRVLEELSALRRELADLRSAVTPQPERVG</sequence>
<dbReference type="Proteomes" id="UP001138768">
    <property type="component" value="Unassembled WGS sequence"/>
</dbReference>
<proteinExistence type="predicted"/>
<protein>
    <submittedName>
        <fullName evidence="7">Voltage-gated sodium channel</fullName>
    </submittedName>
</protein>
<organism evidence="7 8">
    <name type="scientific">Lamprobacter modestohalophilus</name>
    <dbReference type="NCBI Taxonomy" id="1064514"/>
    <lineage>
        <taxon>Bacteria</taxon>
        <taxon>Pseudomonadati</taxon>
        <taxon>Pseudomonadota</taxon>
        <taxon>Gammaproteobacteria</taxon>
        <taxon>Chromatiales</taxon>
        <taxon>Chromatiaceae</taxon>
        <taxon>Lamprobacter</taxon>
    </lineage>
</organism>
<keyword evidence="7" id="KW-0406">Ion transport</keyword>
<dbReference type="Gene3D" id="1.20.120.350">
    <property type="entry name" value="Voltage-gated potassium channels. Chain C"/>
    <property type="match status" value="1"/>
</dbReference>
<feature type="transmembrane region" description="Helical" evidence="5">
    <location>
        <begin position="128"/>
        <end position="153"/>
    </location>
</feature>
<feature type="domain" description="Ion transport" evidence="6">
    <location>
        <begin position="21"/>
        <end position="233"/>
    </location>
</feature>
<keyword evidence="4 5" id="KW-0472">Membrane</keyword>
<dbReference type="Pfam" id="PF00520">
    <property type="entry name" value="Ion_trans"/>
    <property type="match status" value="1"/>
</dbReference>
<dbReference type="Gene3D" id="1.10.287.70">
    <property type="match status" value="1"/>
</dbReference>
<evidence type="ECO:0000259" key="6">
    <source>
        <dbReference type="Pfam" id="PF00520"/>
    </source>
</evidence>
<keyword evidence="3 5" id="KW-1133">Transmembrane helix</keyword>
<feature type="transmembrane region" description="Helical" evidence="5">
    <location>
        <begin position="165"/>
        <end position="187"/>
    </location>
</feature>
<dbReference type="InterPro" id="IPR043203">
    <property type="entry name" value="VGCC_Ca_Na"/>
</dbReference>
<dbReference type="RefSeq" id="WP_200248014.1">
    <property type="nucleotide sequence ID" value="NZ_NRRY01000046.1"/>
</dbReference>
<evidence type="ECO:0000256" key="5">
    <source>
        <dbReference type="SAM" id="Phobius"/>
    </source>
</evidence>
<keyword evidence="7" id="KW-0813">Transport</keyword>
<keyword evidence="8" id="KW-1185">Reference proteome</keyword>
<feature type="transmembrane region" description="Helical" evidence="5">
    <location>
        <begin position="199"/>
        <end position="224"/>
    </location>
</feature>
<accession>A0A9X1B618</accession>
<feature type="transmembrane region" description="Helical" evidence="5">
    <location>
        <begin position="84"/>
        <end position="107"/>
    </location>
</feature>
<dbReference type="GO" id="GO:0005248">
    <property type="term" value="F:voltage-gated sodium channel activity"/>
    <property type="evidence" value="ECO:0007669"/>
    <property type="project" value="TreeGrafter"/>
</dbReference>
<dbReference type="InterPro" id="IPR027359">
    <property type="entry name" value="Volt_channel_dom_sf"/>
</dbReference>
<evidence type="ECO:0000313" key="8">
    <source>
        <dbReference type="Proteomes" id="UP001138768"/>
    </source>
</evidence>
<dbReference type="SUPFAM" id="SSF81324">
    <property type="entry name" value="Voltage-gated potassium channels"/>
    <property type="match status" value="1"/>
</dbReference>
<comment type="caution">
    <text evidence="7">The sequence shown here is derived from an EMBL/GenBank/DDBJ whole genome shotgun (WGS) entry which is preliminary data.</text>
</comment>
<reference evidence="7 8" key="1">
    <citation type="journal article" date="2020" name="Microorganisms">
        <title>Osmotic Adaptation and Compatible Solute Biosynthesis of Phototrophic Bacteria as Revealed from Genome Analyses.</title>
        <authorList>
            <person name="Imhoff J.F."/>
            <person name="Rahn T."/>
            <person name="Kunzel S."/>
            <person name="Keller A."/>
            <person name="Neulinger S.C."/>
        </authorList>
    </citation>
    <scope>NUCLEOTIDE SEQUENCE [LARGE SCALE GENOMIC DNA]</scope>
    <source>
        <strain evidence="7 8">DSM 25653</strain>
    </source>
</reference>
<dbReference type="PANTHER" id="PTHR10037">
    <property type="entry name" value="VOLTAGE-GATED CATION CHANNEL CALCIUM AND SODIUM"/>
    <property type="match status" value="1"/>
</dbReference>
<evidence type="ECO:0000256" key="4">
    <source>
        <dbReference type="ARBA" id="ARBA00023136"/>
    </source>
</evidence>